<dbReference type="EMBL" id="NBNE01014462">
    <property type="protein sequence ID" value="OWY94397.1"/>
    <property type="molecule type" value="Genomic_DNA"/>
</dbReference>
<dbReference type="PANTHER" id="PTHR35606">
    <property type="entry name" value="CELLULOSE-BINDING FAMILY II PROTEIN"/>
    <property type="match status" value="1"/>
</dbReference>
<keyword evidence="3" id="KW-1185">Reference proteome</keyword>
<evidence type="ECO:0008006" key="4">
    <source>
        <dbReference type="Google" id="ProtNLM"/>
    </source>
</evidence>
<dbReference type="Proteomes" id="UP000198211">
    <property type="component" value="Unassembled WGS sequence"/>
</dbReference>
<organism evidence="2 3">
    <name type="scientific">Phytophthora megakarya</name>
    <dbReference type="NCBI Taxonomy" id="4795"/>
    <lineage>
        <taxon>Eukaryota</taxon>
        <taxon>Sar</taxon>
        <taxon>Stramenopiles</taxon>
        <taxon>Oomycota</taxon>
        <taxon>Peronosporomycetes</taxon>
        <taxon>Peronosporales</taxon>
        <taxon>Peronosporaceae</taxon>
        <taxon>Phytophthora</taxon>
    </lineage>
</organism>
<accession>A0A225UMC5</accession>
<keyword evidence="1" id="KW-0732">Signal</keyword>
<comment type="caution">
    <text evidence="2">The sequence shown here is derived from an EMBL/GenBank/DDBJ whole genome shotgun (WGS) entry which is preliminary data.</text>
</comment>
<feature type="signal peptide" evidence="1">
    <location>
        <begin position="1"/>
        <end position="25"/>
    </location>
</feature>
<reference evidence="3" key="1">
    <citation type="submission" date="2017-03" db="EMBL/GenBank/DDBJ databases">
        <title>Phytopthora megakarya and P. palmivora, two closely related causual agents of cacao black pod achieved similar genome size and gene model numbers by different mechanisms.</title>
        <authorList>
            <person name="Ali S."/>
            <person name="Shao J."/>
            <person name="Larry D.J."/>
            <person name="Kronmiller B."/>
            <person name="Shen D."/>
            <person name="Strem M.D."/>
            <person name="Melnick R.L."/>
            <person name="Guiltinan M.J."/>
            <person name="Tyler B.M."/>
            <person name="Meinhardt L.W."/>
            <person name="Bailey B.A."/>
        </authorList>
    </citation>
    <scope>NUCLEOTIDE SEQUENCE [LARGE SCALE GENOMIC DNA]</scope>
    <source>
        <strain evidence="3">zdho120</strain>
    </source>
</reference>
<evidence type="ECO:0000256" key="1">
    <source>
        <dbReference type="SAM" id="SignalP"/>
    </source>
</evidence>
<protein>
    <recommendedName>
        <fullName evidence="4">Neutral zinc metallopeptidase</fullName>
    </recommendedName>
</protein>
<sequence length="273" mass="30038">MVTSLLSSISAFVLAAAVATAPTNAAPSNSSAAHAPFGTITSKSGECVVGDPNTYISPKDLKWIWDNRMQEVTTYDNWIMDHLVHNKGSINYCVRWDSTTKLTKEIAAKLQPMLTRQHAAWNHWLIGYNCWPYDEIKVNIVGVAVKDKSLLGFTDDTLGNIYVGDLDKDGSPQCPETCYRSVDGSPGGWSESSGCKGEPFDISLWPKQGLGGGWGTYWGQQVNLDDMLQHIDDKELEIVSHEMGHGFGLPDFYQEPKPDNFKPCLMDALTSAS</sequence>
<gene>
    <name evidence="2" type="ORF">PHMEG_00035893</name>
</gene>
<dbReference type="PANTHER" id="PTHR35606:SF4">
    <property type="entry name" value="CELLULOSE-BINDING FAMILY II PROTEIN"/>
    <property type="match status" value="1"/>
</dbReference>
<name>A0A225UMC5_9STRA</name>
<evidence type="ECO:0000313" key="2">
    <source>
        <dbReference type="EMBL" id="OWY94397.1"/>
    </source>
</evidence>
<feature type="non-terminal residue" evidence="2">
    <location>
        <position position="273"/>
    </location>
</feature>
<proteinExistence type="predicted"/>
<dbReference type="AlphaFoldDB" id="A0A225UMC5"/>
<feature type="chain" id="PRO_5012217623" description="Neutral zinc metallopeptidase" evidence="1">
    <location>
        <begin position="26"/>
        <end position="273"/>
    </location>
</feature>
<dbReference type="OrthoDB" id="113282at2759"/>
<evidence type="ECO:0000313" key="3">
    <source>
        <dbReference type="Proteomes" id="UP000198211"/>
    </source>
</evidence>